<evidence type="ECO:0000313" key="3">
    <source>
        <dbReference type="EMBL" id="MPC90920.1"/>
    </source>
</evidence>
<keyword evidence="2" id="KW-1133">Transmembrane helix</keyword>
<dbReference type="InterPro" id="IPR051586">
    <property type="entry name" value="PKC-binding_NELL"/>
</dbReference>
<dbReference type="SUPFAM" id="SSF49899">
    <property type="entry name" value="Concanavalin A-like lectins/glucanases"/>
    <property type="match status" value="1"/>
</dbReference>
<dbReference type="OrthoDB" id="6516201at2759"/>
<evidence type="ECO:0000256" key="1">
    <source>
        <dbReference type="ARBA" id="ARBA00023180"/>
    </source>
</evidence>
<name>A0A5B7J2C4_PORTR</name>
<evidence type="ECO:0000313" key="4">
    <source>
        <dbReference type="Proteomes" id="UP000324222"/>
    </source>
</evidence>
<proteinExistence type="predicted"/>
<keyword evidence="4" id="KW-1185">Reference proteome</keyword>
<dbReference type="InterPro" id="IPR013320">
    <property type="entry name" value="ConA-like_dom_sf"/>
</dbReference>
<reference evidence="3 4" key="1">
    <citation type="submission" date="2019-05" db="EMBL/GenBank/DDBJ databases">
        <title>Another draft genome of Portunus trituberculatus and its Hox gene families provides insights of decapod evolution.</title>
        <authorList>
            <person name="Jeong J.-H."/>
            <person name="Song I."/>
            <person name="Kim S."/>
            <person name="Choi T."/>
            <person name="Kim D."/>
            <person name="Ryu S."/>
            <person name="Kim W."/>
        </authorList>
    </citation>
    <scope>NUCLEOTIDE SEQUENCE [LARGE SCALE GENOMIC DNA]</scope>
    <source>
        <tissue evidence="3">Muscle</tissue>
    </source>
</reference>
<keyword evidence="3" id="KW-0808">Transferase</keyword>
<accession>A0A5B7J2C4</accession>
<dbReference type="Proteomes" id="UP000324222">
    <property type="component" value="Unassembled WGS sequence"/>
</dbReference>
<dbReference type="Gene3D" id="2.60.120.200">
    <property type="match status" value="1"/>
</dbReference>
<dbReference type="EMBL" id="VSRR010086023">
    <property type="protein sequence ID" value="MPC90920.1"/>
    <property type="molecule type" value="Genomic_DNA"/>
</dbReference>
<comment type="caution">
    <text evidence="3">The sequence shown here is derived from an EMBL/GenBank/DDBJ whole genome shotgun (WGS) entry which is preliminary data.</text>
</comment>
<keyword evidence="1" id="KW-0325">Glycoprotein</keyword>
<dbReference type="PANTHER" id="PTHR24042">
    <property type="entry name" value="NEL HOMOLOG"/>
    <property type="match status" value="1"/>
</dbReference>
<dbReference type="GO" id="GO:0016301">
    <property type="term" value="F:kinase activity"/>
    <property type="evidence" value="ECO:0007669"/>
    <property type="project" value="UniProtKB-KW"/>
</dbReference>
<keyword evidence="3" id="KW-0418">Kinase</keyword>
<sequence>MKCRLLPVLVIAVMVMVVVVVGVYIKKTVVDLDDDDDIYPCRSHGIIAASESREVRMPEAVQKAAAALLSGAREFTMMATLQQEDRNAGTILAFSRGNQRYLELQSSGRKDEIRLHYIHNGAVHVETFPYRIADQRWHKVCVCVCVCMW</sequence>
<keyword evidence="2" id="KW-0812">Transmembrane</keyword>
<feature type="transmembrane region" description="Helical" evidence="2">
    <location>
        <begin position="6"/>
        <end position="25"/>
    </location>
</feature>
<keyword evidence="2" id="KW-0472">Membrane</keyword>
<dbReference type="AlphaFoldDB" id="A0A5B7J2C4"/>
<dbReference type="GO" id="GO:0008201">
    <property type="term" value="F:heparin binding"/>
    <property type="evidence" value="ECO:0007669"/>
    <property type="project" value="TreeGrafter"/>
</dbReference>
<dbReference type="PANTHER" id="PTHR24042:SF5">
    <property type="entry name" value="EGF-LIKE CALCIUM-BINDING DOMAIN-CONTAINING PROTEIN"/>
    <property type="match status" value="1"/>
</dbReference>
<gene>
    <name evidence="3" type="primary">NELL1</name>
    <name evidence="3" type="ORF">E2C01_085925</name>
</gene>
<dbReference type="GO" id="GO:0005615">
    <property type="term" value="C:extracellular space"/>
    <property type="evidence" value="ECO:0007669"/>
    <property type="project" value="TreeGrafter"/>
</dbReference>
<protein>
    <submittedName>
        <fullName evidence="3">Protein kinase C-binding protein NELL1</fullName>
    </submittedName>
</protein>
<organism evidence="3 4">
    <name type="scientific">Portunus trituberculatus</name>
    <name type="common">Swimming crab</name>
    <name type="synonym">Neptunus trituberculatus</name>
    <dbReference type="NCBI Taxonomy" id="210409"/>
    <lineage>
        <taxon>Eukaryota</taxon>
        <taxon>Metazoa</taxon>
        <taxon>Ecdysozoa</taxon>
        <taxon>Arthropoda</taxon>
        <taxon>Crustacea</taxon>
        <taxon>Multicrustacea</taxon>
        <taxon>Malacostraca</taxon>
        <taxon>Eumalacostraca</taxon>
        <taxon>Eucarida</taxon>
        <taxon>Decapoda</taxon>
        <taxon>Pleocyemata</taxon>
        <taxon>Brachyura</taxon>
        <taxon>Eubrachyura</taxon>
        <taxon>Portunoidea</taxon>
        <taxon>Portunidae</taxon>
        <taxon>Portuninae</taxon>
        <taxon>Portunus</taxon>
    </lineage>
</organism>
<evidence type="ECO:0000256" key="2">
    <source>
        <dbReference type="SAM" id="Phobius"/>
    </source>
</evidence>